<dbReference type="AlphaFoldDB" id="I3RSJ5"/>
<evidence type="ECO:0000256" key="2">
    <source>
        <dbReference type="ARBA" id="ARBA00022980"/>
    </source>
</evidence>
<evidence type="ECO:0000256" key="5">
    <source>
        <dbReference type="ARBA" id="ARBA00035327"/>
    </source>
</evidence>
<keyword evidence="2 6" id="KW-0689">Ribosomal protein</keyword>
<dbReference type="Pfam" id="PF01157">
    <property type="entry name" value="Ribosomal_L21e"/>
    <property type="match status" value="1"/>
</dbReference>
<dbReference type="FunFam" id="2.30.30.70:FF:000001">
    <property type="entry name" value="60S ribosomal protein L21"/>
    <property type="match status" value="1"/>
</dbReference>
<dbReference type="InterPro" id="IPR001147">
    <property type="entry name" value="Ribosomal_eL21"/>
</dbReference>
<proteinExistence type="evidence at transcript level"/>
<dbReference type="GO" id="GO:0006412">
    <property type="term" value="P:translation"/>
    <property type="evidence" value="ECO:0007669"/>
    <property type="project" value="InterPro"/>
</dbReference>
<dbReference type="InterPro" id="IPR036948">
    <property type="entry name" value="Ribosomal_eL21_sf"/>
</dbReference>
<dbReference type="InterPro" id="IPR008991">
    <property type="entry name" value="Translation_prot_SH3-like_sf"/>
</dbReference>
<dbReference type="GO" id="GO:1990904">
    <property type="term" value="C:ribonucleoprotein complex"/>
    <property type="evidence" value="ECO:0007669"/>
    <property type="project" value="UniProtKB-KW"/>
</dbReference>
<dbReference type="Gene3D" id="6.10.250.3260">
    <property type="match status" value="1"/>
</dbReference>
<dbReference type="FunFam" id="6.10.250.3260:FF:000001">
    <property type="entry name" value="60S ribosomal protein L21"/>
    <property type="match status" value="1"/>
</dbReference>
<organism evidence="6">
    <name type="scientific">Anasa tristis</name>
    <name type="common">Squash bug</name>
    <dbReference type="NCBI Taxonomy" id="236421"/>
    <lineage>
        <taxon>Eukaryota</taxon>
        <taxon>Metazoa</taxon>
        <taxon>Ecdysozoa</taxon>
        <taxon>Arthropoda</taxon>
        <taxon>Hexapoda</taxon>
        <taxon>Insecta</taxon>
        <taxon>Pterygota</taxon>
        <taxon>Neoptera</taxon>
        <taxon>Paraneoptera</taxon>
        <taxon>Hemiptera</taxon>
        <taxon>Heteroptera</taxon>
        <taxon>Panheteroptera</taxon>
        <taxon>Pentatomomorpha</taxon>
        <taxon>Coreoidea</taxon>
        <taxon>Coreidae</taxon>
        <taxon>Coreinae</taxon>
        <taxon>Anasa</taxon>
    </lineage>
</organism>
<dbReference type="GO" id="GO:0005840">
    <property type="term" value="C:ribosome"/>
    <property type="evidence" value="ECO:0007669"/>
    <property type="project" value="UniProtKB-KW"/>
</dbReference>
<evidence type="ECO:0000256" key="4">
    <source>
        <dbReference type="ARBA" id="ARBA00035219"/>
    </source>
</evidence>
<evidence type="ECO:0000256" key="1">
    <source>
        <dbReference type="ARBA" id="ARBA00008427"/>
    </source>
</evidence>
<dbReference type="PANTHER" id="PTHR20981">
    <property type="entry name" value="60S RIBOSOMAL PROTEIN L21"/>
    <property type="match status" value="1"/>
</dbReference>
<comment type="similarity">
    <text evidence="1">Belongs to the eukaryotic ribosomal protein eL21 family.</text>
</comment>
<dbReference type="EMBL" id="JQ266748">
    <property type="protein sequence ID" value="AFK29280.1"/>
    <property type="molecule type" value="mRNA"/>
</dbReference>
<accession>I3RSJ5</accession>
<protein>
    <recommendedName>
        <fullName evidence="4">Large ribosomal subunit protein eL21</fullName>
    </recommendedName>
    <alternativeName>
        <fullName evidence="5">60S ribosomal protein L21</fullName>
    </alternativeName>
</protein>
<dbReference type="GO" id="GO:0003735">
    <property type="term" value="F:structural constituent of ribosome"/>
    <property type="evidence" value="ECO:0007669"/>
    <property type="project" value="InterPro"/>
</dbReference>
<reference evidence="6" key="1">
    <citation type="journal article" date="2013" name="Insects">
        <title>Functional Immunomics of the Squash Bug, Anasa tristis (De Geer) (Heteroptera: Coreidae).</title>
        <authorList>
            <person name="Shelby K.S."/>
        </authorList>
    </citation>
    <scope>NUCLEOTIDE SEQUENCE</scope>
</reference>
<dbReference type="SUPFAM" id="SSF50104">
    <property type="entry name" value="Translation proteins SH3-like domain"/>
    <property type="match status" value="1"/>
</dbReference>
<sequence>MTNSKGYRRSTRTLFSREFRHRGYIPLSKLMTVYKIGEIVSVKVNGAIQKGMPHKSYQGKSGRVFNISKRGLGVIINKRVRGKIIPKRINVRLEHVKKNKSREEFLKRVHANEKLRKEAKEKGVFVQLKRMPEQPKPAHVVKVKQHPILCAPLPYEFIAYK</sequence>
<name>I3RSJ5_ANATI</name>
<keyword evidence="3" id="KW-0687">Ribonucleoprotein</keyword>
<evidence type="ECO:0000313" key="6">
    <source>
        <dbReference type="EMBL" id="AFK29280.1"/>
    </source>
</evidence>
<evidence type="ECO:0000256" key="3">
    <source>
        <dbReference type="ARBA" id="ARBA00023274"/>
    </source>
</evidence>
<dbReference type="Gene3D" id="2.30.30.70">
    <property type="entry name" value="Ribosomal protein L21"/>
    <property type="match status" value="1"/>
</dbReference>